<feature type="transmembrane region" description="Helical" evidence="2">
    <location>
        <begin position="21"/>
        <end position="42"/>
    </location>
</feature>
<evidence type="ECO:0000313" key="3">
    <source>
        <dbReference type="EMBL" id="GAA4811059.1"/>
    </source>
</evidence>
<accession>A0ABP9CHM1</accession>
<reference evidence="4" key="1">
    <citation type="journal article" date="2019" name="Int. J. Syst. Evol. Microbiol.">
        <title>The Global Catalogue of Microorganisms (GCM) 10K type strain sequencing project: providing services to taxonomists for standard genome sequencing and annotation.</title>
        <authorList>
            <consortium name="The Broad Institute Genomics Platform"/>
            <consortium name="The Broad Institute Genome Sequencing Center for Infectious Disease"/>
            <person name="Wu L."/>
            <person name="Ma J."/>
        </authorList>
    </citation>
    <scope>NUCLEOTIDE SEQUENCE [LARGE SCALE GENOMIC DNA]</scope>
    <source>
        <strain evidence="4">JCM 18542</strain>
    </source>
</reference>
<evidence type="ECO:0000256" key="1">
    <source>
        <dbReference type="SAM" id="MobiDB-lite"/>
    </source>
</evidence>
<feature type="transmembrane region" description="Helical" evidence="2">
    <location>
        <begin position="62"/>
        <end position="80"/>
    </location>
</feature>
<name>A0ABP9CHM1_9ACTN</name>
<proteinExistence type="predicted"/>
<organism evidence="3 4">
    <name type="scientific">Tomitella cavernea</name>
    <dbReference type="NCBI Taxonomy" id="1387982"/>
    <lineage>
        <taxon>Bacteria</taxon>
        <taxon>Bacillati</taxon>
        <taxon>Actinomycetota</taxon>
        <taxon>Actinomycetes</taxon>
        <taxon>Mycobacteriales</taxon>
        <taxon>Tomitella</taxon>
    </lineage>
</organism>
<feature type="transmembrane region" description="Helical" evidence="2">
    <location>
        <begin position="92"/>
        <end position="113"/>
    </location>
</feature>
<keyword evidence="2" id="KW-1133">Transmembrane helix</keyword>
<dbReference type="EMBL" id="BAABKQ010000001">
    <property type="protein sequence ID" value="GAA4811059.1"/>
    <property type="molecule type" value="Genomic_DNA"/>
</dbReference>
<evidence type="ECO:0008006" key="5">
    <source>
        <dbReference type="Google" id="ProtNLM"/>
    </source>
</evidence>
<comment type="caution">
    <text evidence="3">The sequence shown here is derived from an EMBL/GenBank/DDBJ whole genome shotgun (WGS) entry which is preliminary data.</text>
</comment>
<evidence type="ECO:0000313" key="4">
    <source>
        <dbReference type="Proteomes" id="UP001500839"/>
    </source>
</evidence>
<evidence type="ECO:0000256" key="2">
    <source>
        <dbReference type="SAM" id="Phobius"/>
    </source>
</evidence>
<protein>
    <recommendedName>
        <fullName evidence="5">Secreted protein</fullName>
    </recommendedName>
</protein>
<gene>
    <name evidence="3" type="ORF">GCM10023353_14390</name>
</gene>
<feature type="region of interest" description="Disordered" evidence="1">
    <location>
        <begin position="157"/>
        <end position="214"/>
    </location>
</feature>
<dbReference type="Proteomes" id="UP001500839">
    <property type="component" value="Unassembled WGS sequence"/>
</dbReference>
<feature type="compositionally biased region" description="Basic and acidic residues" evidence="1">
    <location>
        <begin position="195"/>
        <end position="205"/>
    </location>
</feature>
<sequence>MRTRDSAADREGLLTMPRSRGAMSGVLLILLGAWGAIIPFVGPLFGFAFTPDTAWQWTAARGWLEVLPGAAAILGGLILIGSGSRASASLGAWLAAAAGAWFVIGRTLAGPWGIGDVGVPTGTSSGMRALEELAFFSLLGVVIVFLAAAAQGRVSVRGRRAAGKPAPAAERDPRASAAGAGPVPETGSETGPETGPERKGAHEYRPAQGDQGAG</sequence>
<keyword evidence="2" id="KW-0472">Membrane</keyword>
<feature type="transmembrane region" description="Helical" evidence="2">
    <location>
        <begin position="133"/>
        <end position="150"/>
    </location>
</feature>
<keyword evidence="4" id="KW-1185">Reference proteome</keyword>
<dbReference type="RefSeq" id="WP_200172650.1">
    <property type="nucleotide sequence ID" value="NZ_BAABKQ010000001.1"/>
</dbReference>
<keyword evidence="2" id="KW-0812">Transmembrane</keyword>